<dbReference type="AlphaFoldDB" id="A0A5N0T9X9"/>
<reference evidence="11 12" key="1">
    <citation type="submission" date="2019-09" db="EMBL/GenBank/DDBJ databases">
        <title>Wenzhouxiangella sp. Genome sequencing and assembly.</title>
        <authorList>
            <person name="Zhang R."/>
        </authorList>
    </citation>
    <scope>NUCLEOTIDE SEQUENCE [LARGE SCALE GENOMIC DNA]</scope>
    <source>
        <strain evidence="11 12">W260</strain>
    </source>
</reference>
<dbReference type="NCBIfam" id="TIGR01727">
    <property type="entry name" value="oligo_HPY"/>
    <property type="match status" value="1"/>
</dbReference>
<evidence type="ECO:0000256" key="3">
    <source>
        <dbReference type="ARBA" id="ARBA00022448"/>
    </source>
</evidence>
<dbReference type="InterPro" id="IPR027417">
    <property type="entry name" value="P-loop_NTPase"/>
</dbReference>
<evidence type="ECO:0000256" key="7">
    <source>
        <dbReference type="ARBA" id="ARBA00023136"/>
    </source>
</evidence>
<evidence type="ECO:0000256" key="2">
    <source>
        <dbReference type="ARBA" id="ARBA00005417"/>
    </source>
</evidence>
<evidence type="ECO:0000313" key="11">
    <source>
        <dbReference type="EMBL" id="KAA9130927.1"/>
    </source>
</evidence>
<evidence type="ECO:0000256" key="9">
    <source>
        <dbReference type="ARBA" id="ARBA00047356"/>
    </source>
</evidence>
<dbReference type="GO" id="GO:0016887">
    <property type="term" value="F:ATP hydrolysis activity"/>
    <property type="evidence" value="ECO:0007669"/>
    <property type="project" value="InterPro"/>
</dbReference>
<keyword evidence="4" id="KW-1003">Cell membrane</keyword>
<proteinExistence type="inferred from homology"/>
<dbReference type="GO" id="GO:0005524">
    <property type="term" value="F:ATP binding"/>
    <property type="evidence" value="ECO:0007669"/>
    <property type="project" value="UniProtKB-KW"/>
</dbReference>
<dbReference type="Pfam" id="PF08352">
    <property type="entry name" value="oligo_HPY"/>
    <property type="match status" value="1"/>
</dbReference>
<evidence type="ECO:0000259" key="10">
    <source>
        <dbReference type="PROSITE" id="PS50893"/>
    </source>
</evidence>
<dbReference type="GO" id="GO:0015833">
    <property type="term" value="P:peptide transport"/>
    <property type="evidence" value="ECO:0007669"/>
    <property type="project" value="InterPro"/>
</dbReference>
<dbReference type="InterPro" id="IPR003439">
    <property type="entry name" value="ABC_transporter-like_ATP-bd"/>
</dbReference>
<comment type="caution">
    <text evidence="11">The sequence shown here is derived from an EMBL/GenBank/DDBJ whole genome shotgun (WGS) entry which is preliminary data.</text>
</comment>
<dbReference type="Proteomes" id="UP000325372">
    <property type="component" value="Unassembled WGS sequence"/>
</dbReference>
<dbReference type="InterPro" id="IPR017871">
    <property type="entry name" value="ABC_transporter-like_CS"/>
</dbReference>
<dbReference type="RefSeq" id="WP_150864565.1">
    <property type="nucleotide sequence ID" value="NZ_VYXP01000006.1"/>
</dbReference>
<comment type="similarity">
    <text evidence="2">Belongs to the ABC transporter superfamily.</text>
</comment>
<comment type="subcellular location">
    <subcellularLocation>
        <location evidence="1">Cell inner membrane</location>
        <topology evidence="1">Peripheral membrane protein</topology>
    </subcellularLocation>
</comment>
<evidence type="ECO:0000256" key="6">
    <source>
        <dbReference type="ARBA" id="ARBA00022840"/>
    </source>
</evidence>
<dbReference type="SMART" id="SM00382">
    <property type="entry name" value="AAA"/>
    <property type="match status" value="2"/>
</dbReference>
<evidence type="ECO:0000256" key="8">
    <source>
        <dbReference type="ARBA" id="ARBA00038852"/>
    </source>
</evidence>
<comment type="catalytic activity">
    <reaction evidence="9">
        <text>a dipeptide(out) + ATP + H2O = a dipeptide(in) + ADP + phosphate + H(+)</text>
        <dbReference type="Rhea" id="RHEA:23120"/>
        <dbReference type="ChEBI" id="CHEBI:15377"/>
        <dbReference type="ChEBI" id="CHEBI:15378"/>
        <dbReference type="ChEBI" id="CHEBI:30616"/>
        <dbReference type="ChEBI" id="CHEBI:43474"/>
        <dbReference type="ChEBI" id="CHEBI:90799"/>
        <dbReference type="ChEBI" id="CHEBI:456216"/>
        <dbReference type="EC" id="7.4.2.9"/>
    </reaction>
</comment>
<dbReference type="PROSITE" id="PS50893">
    <property type="entry name" value="ABC_TRANSPORTER_2"/>
    <property type="match status" value="2"/>
</dbReference>
<keyword evidence="6 11" id="KW-0067">ATP-binding</keyword>
<dbReference type="PANTHER" id="PTHR43297:SF2">
    <property type="entry name" value="DIPEPTIDE TRANSPORT ATP-BINDING PROTEIN DPPD"/>
    <property type="match status" value="1"/>
</dbReference>
<dbReference type="Pfam" id="PF00005">
    <property type="entry name" value="ABC_tran"/>
    <property type="match status" value="2"/>
</dbReference>
<organism evidence="11 12">
    <name type="scientific">Marinihelvus fidelis</name>
    <dbReference type="NCBI Taxonomy" id="2613842"/>
    <lineage>
        <taxon>Bacteria</taxon>
        <taxon>Pseudomonadati</taxon>
        <taxon>Pseudomonadota</taxon>
        <taxon>Gammaproteobacteria</taxon>
        <taxon>Chromatiales</taxon>
        <taxon>Wenzhouxiangellaceae</taxon>
        <taxon>Marinihelvus</taxon>
    </lineage>
</organism>
<evidence type="ECO:0000256" key="4">
    <source>
        <dbReference type="ARBA" id="ARBA00022475"/>
    </source>
</evidence>
<sequence length="606" mass="63917">MSTVLTVSGLAVDLPAGGTVQAVLRDVSFHLEPGRITGLAGESGSGKTTVAMALMGLLPAGAHLRSGTATLHDRDVDLLAMSEPVARTIRGRDVAMVFQDPATALDPVLTIGRQMRAVARRHGVAADPGTAAQAALAEQGFRSPSDIMGAFPHELSGGMRQLVMIAMAAMVRPAVLLADEPTTALDVTTQARVLENLRKLAQSDNIAILLVSHDLRVLAQTADELLVIRDGRIVDAGPTRQVLQSPSSDWTRQLVAAVPPDPFGRGESPTSGIPGQANDVLLSVNHLDIRYHAAGIFGGRRGPAKQAVINVSLQLRRGQAYGLAGESGSGKSSLARAIMGLAPDPGGEILFNGEQLATRPADRSPEQLRRIQVVFQDPDAALSPRRSIEQALLEPLQHFGLGAAAEQAHRVRAALADVGLEDDILPRRPRQLSSGQRQRVAIARALVCEPDLLVADEAVSALDMTTQARVLALLKHLCEERGIALMFISHDLSVVAELADTAGVMLNGHLVEQAPVNTLFTAPRHPYTRKLAAASPRLAHAGPAPEISALDGLDATPSHGCVYQHRCERATGLCTESSPEAVSGANGVRIECHFPITVPADEPSNG</sequence>
<dbReference type="InterPro" id="IPR013563">
    <property type="entry name" value="Oligopep_ABC_C"/>
</dbReference>
<dbReference type="InterPro" id="IPR050388">
    <property type="entry name" value="ABC_Ni/Peptide_Import"/>
</dbReference>
<evidence type="ECO:0000256" key="5">
    <source>
        <dbReference type="ARBA" id="ARBA00022741"/>
    </source>
</evidence>
<dbReference type="CDD" id="cd03257">
    <property type="entry name" value="ABC_NikE_OppD_transporters"/>
    <property type="match status" value="2"/>
</dbReference>
<feature type="domain" description="ABC transporter" evidence="10">
    <location>
        <begin position="5"/>
        <end position="255"/>
    </location>
</feature>
<accession>A0A5N0T9X9</accession>
<dbReference type="GO" id="GO:0005886">
    <property type="term" value="C:plasma membrane"/>
    <property type="evidence" value="ECO:0007669"/>
    <property type="project" value="UniProtKB-SubCell"/>
</dbReference>
<dbReference type="EC" id="7.4.2.9" evidence="8"/>
<keyword evidence="3" id="KW-0813">Transport</keyword>
<dbReference type="PROSITE" id="PS00211">
    <property type="entry name" value="ABC_TRANSPORTER_1"/>
    <property type="match status" value="2"/>
</dbReference>
<keyword evidence="7" id="KW-0472">Membrane</keyword>
<feature type="domain" description="ABC transporter" evidence="10">
    <location>
        <begin position="284"/>
        <end position="532"/>
    </location>
</feature>
<name>A0A5N0T9X9_9GAMM</name>
<dbReference type="InterPro" id="IPR003593">
    <property type="entry name" value="AAA+_ATPase"/>
</dbReference>
<protein>
    <recommendedName>
        <fullName evidence="8">ABC-type dipeptide transporter</fullName>
        <ecNumber evidence="8">7.4.2.9</ecNumber>
    </recommendedName>
</protein>
<evidence type="ECO:0000313" key="12">
    <source>
        <dbReference type="Proteomes" id="UP000325372"/>
    </source>
</evidence>
<dbReference type="SUPFAM" id="SSF52540">
    <property type="entry name" value="P-loop containing nucleoside triphosphate hydrolases"/>
    <property type="match status" value="2"/>
</dbReference>
<keyword evidence="12" id="KW-1185">Reference proteome</keyword>
<evidence type="ECO:0000256" key="1">
    <source>
        <dbReference type="ARBA" id="ARBA00004417"/>
    </source>
</evidence>
<dbReference type="Gene3D" id="3.40.50.300">
    <property type="entry name" value="P-loop containing nucleotide triphosphate hydrolases"/>
    <property type="match status" value="2"/>
</dbReference>
<dbReference type="PANTHER" id="PTHR43297">
    <property type="entry name" value="OLIGOPEPTIDE TRANSPORT ATP-BINDING PROTEIN APPD"/>
    <property type="match status" value="1"/>
</dbReference>
<keyword evidence="5" id="KW-0547">Nucleotide-binding</keyword>
<gene>
    <name evidence="11" type="ORF">F3N42_11265</name>
</gene>
<dbReference type="EMBL" id="VYXP01000006">
    <property type="protein sequence ID" value="KAA9130927.1"/>
    <property type="molecule type" value="Genomic_DNA"/>
</dbReference>